<evidence type="ECO:0000313" key="6">
    <source>
        <dbReference type="Proteomes" id="UP000293291"/>
    </source>
</evidence>
<evidence type="ECO:0000256" key="2">
    <source>
        <dbReference type="ARBA" id="ARBA00022737"/>
    </source>
</evidence>
<dbReference type="Pfam" id="PF00581">
    <property type="entry name" value="Rhodanese"/>
    <property type="match status" value="2"/>
</dbReference>
<sequence length="294" mass="30994">MSRRILSQGPSAATATVPRVDDDFATGPLISPDELAAALGRVTVLDVRYVMGGPAGRGEHAAGHVPGAAYVDLDEDLAGPPGRGGRHPLPDEARFAGAMRRAGVRADRPVVAYDDWQGRAAARAWWLLRFHGHPDVRVLDGGWTAWREAGHVVETGETAPEPGDFVVSPTKRMPAIGVEEVLGVDVLVDARAPERFRGETEPVDPVAGHVPGAVNVPTTANLDDRGRFLRPERLREAYAGVGADAAASVAAYCGSGVTAAHDVLAMEVAGIRAALYPGSWSEWVTDPSRPVETG</sequence>
<feature type="domain" description="Rhodanese" evidence="4">
    <location>
        <begin position="38"/>
        <end position="155"/>
    </location>
</feature>
<dbReference type="PANTHER" id="PTHR11364:SF27">
    <property type="entry name" value="SULFURTRANSFERASE"/>
    <property type="match status" value="1"/>
</dbReference>
<gene>
    <name evidence="5" type="ORF">EUA07_04865</name>
</gene>
<evidence type="ECO:0000256" key="1">
    <source>
        <dbReference type="ARBA" id="ARBA00022679"/>
    </source>
</evidence>
<dbReference type="SUPFAM" id="SSF52821">
    <property type="entry name" value="Rhodanese/Cell cycle control phosphatase"/>
    <property type="match status" value="2"/>
</dbReference>
<dbReference type="GO" id="GO:0004792">
    <property type="term" value="F:thiosulfate-cyanide sulfurtransferase activity"/>
    <property type="evidence" value="ECO:0007669"/>
    <property type="project" value="InterPro"/>
</dbReference>
<dbReference type="Gene3D" id="3.40.250.10">
    <property type="entry name" value="Rhodanese-like domain"/>
    <property type="match status" value="2"/>
</dbReference>
<dbReference type="AlphaFoldDB" id="A0A4Q2SIJ5"/>
<comment type="caution">
    <text evidence="5">The sequence shown here is derived from an EMBL/GenBank/DDBJ whole genome shotgun (WGS) entry which is preliminary data.</text>
</comment>
<proteinExistence type="predicted"/>
<dbReference type="CDD" id="cd01448">
    <property type="entry name" value="TST_Repeat_1"/>
    <property type="match status" value="1"/>
</dbReference>
<dbReference type="PROSITE" id="PS50206">
    <property type="entry name" value="RHODANESE_3"/>
    <property type="match status" value="2"/>
</dbReference>
<dbReference type="InterPro" id="IPR001763">
    <property type="entry name" value="Rhodanese-like_dom"/>
</dbReference>
<accession>A0A4Q2SIJ5</accession>
<dbReference type="SMART" id="SM00450">
    <property type="entry name" value="RHOD"/>
    <property type="match status" value="2"/>
</dbReference>
<dbReference type="InterPro" id="IPR001307">
    <property type="entry name" value="Thiosulphate_STrfase_CS"/>
</dbReference>
<dbReference type="PANTHER" id="PTHR11364">
    <property type="entry name" value="THIOSULFATE SULFERTANSFERASE"/>
    <property type="match status" value="1"/>
</dbReference>
<dbReference type="InterPro" id="IPR036873">
    <property type="entry name" value="Rhodanese-like_dom_sf"/>
</dbReference>
<reference evidence="5 6" key="1">
    <citation type="submission" date="2019-01" db="EMBL/GenBank/DDBJ databases">
        <title>Novel species of Nocardioides.</title>
        <authorList>
            <person name="Liu Q."/>
            <person name="Xin Y.-H."/>
        </authorList>
    </citation>
    <scope>NUCLEOTIDE SEQUENCE [LARGE SCALE GENOMIC DNA]</scope>
    <source>
        <strain evidence="5 6">CGMCC 4.6875</strain>
    </source>
</reference>
<keyword evidence="1 3" id="KW-0808">Transferase</keyword>
<keyword evidence="6" id="KW-1185">Reference proteome</keyword>
<organism evidence="5 6">
    <name type="scientific">Nocardioides ganghwensis</name>
    <dbReference type="NCBI Taxonomy" id="252230"/>
    <lineage>
        <taxon>Bacteria</taxon>
        <taxon>Bacillati</taxon>
        <taxon>Actinomycetota</taxon>
        <taxon>Actinomycetes</taxon>
        <taxon>Propionibacteriales</taxon>
        <taxon>Nocardioidaceae</taxon>
        <taxon>Nocardioides</taxon>
    </lineage>
</organism>
<evidence type="ECO:0000256" key="3">
    <source>
        <dbReference type="RuleBase" id="RU000507"/>
    </source>
</evidence>
<dbReference type="EMBL" id="SDWU01000004">
    <property type="protein sequence ID" value="RYC03769.1"/>
    <property type="molecule type" value="Genomic_DNA"/>
</dbReference>
<feature type="domain" description="Rhodanese" evidence="4">
    <location>
        <begin position="186"/>
        <end position="292"/>
    </location>
</feature>
<keyword evidence="2" id="KW-0677">Repeat</keyword>
<dbReference type="InterPro" id="IPR045078">
    <property type="entry name" value="TST/MPST-like"/>
</dbReference>
<dbReference type="PROSITE" id="PS00683">
    <property type="entry name" value="RHODANESE_2"/>
    <property type="match status" value="1"/>
</dbReference>
<dbReference type="Proteomes" id="UP000293291">
    <property type="component" value="Unassembled WGS sequence"/>
</dbReference>
<dbReference type="CDD" id="cd01449">
    <property type="entry name" value="TST_Repeat_2"/>
    <property type="match status" value="1"/>
</dbReference>
<evidence type="ECO:0000259" key="4">
    <source>
        <dbReference type="PROSITE" id="PS50206"/>
    </source>
</evidence>
<name>A0A4Q2SIJ5_9ACTN</name>
<protein>
    <recommendedName>
        <fullName evidence="3">Sulfurtransferase</fullName>
    </recommendedName>
</protein>
<dbReference type="OrthoDB" id="9770030at2"/>
<evidence type="ECO:0000313" key="5">
    <source>
        <dbReference type="EMBL" id="RYC03769.1"/>
    </source>
</evidence>